<dbReference type="OrthoDB" id="510512at2"/>
<dbReference type="PANTHER" id="PTHR43047:SF63">
    <property type="entry name" value="HISTIDINE KINASE"/>
    <property type="match status" value="1"/>
</dbReference>
<keyword evidence="14" id="KW-1185">Reference proteome</keyword>
<evidence type="ECO:0000256" key="2">
    <source>
        <dbReference type="ARBA" id="ARBA00004370"/>
    </source>
</evidence>
<dbReference type="Pfam" id="PF00672">
    <property type="entry name" value="HAMP"/>
    <property type="match status" value="1"/>
</dbReference>
<name>B7KDV3_GLOC7</name>
<dbReference type="Proteomes" id="UP000002384">
    <property type="component" value="Chromosome"/>
</dbReference>
<dbReference type="Gene3D" id="1.10.287.130">
    <property type="match status" value="1"/>
</dbReference>
<comment type="similarity">
    <text evidence="3">In the N-terminal section; belongs to the phytochrome family.</text>
</comment>
<dbReference type="HOGENOM" id="CLU_000445_89_6_3"/>
<dbReference type="SMART" id="SM00304">
    <property type="entry name" value="HAMP"/>
    <property type="match status" value="1"/>
</dbReference>
<evidence type="ECO:0000256" key="9">
    <source>
        <dbReference type="ARBA" id="ARBA00074306"/>
    </source>
</evidence>
<evidence type="ECO:0000256" key="7">
    <source>
        <dbReference type="ARBA" id="ARBA00022777"/>
    </source>
</evidence>
<keyword evidence="6 13" id="KW-0808">Transferase</keyword>
<organism evidence="13 14">
    <name type="scientific">Gloeothece citriformis (strain PCC 7424)</name>
    <name type="common">Cyanothece sp. (strain PCC 7424)</name>
    <dbReference type="NCBI Taxonomy" id="65393"/>
    <lineage>
        <taxon>Bacteria</taxon>
        <taxon>Bacillati</taxon>
        <taxon>Cyanobacteriota</taxon>
        <taxon>Cyanophyceae</taxon>
        <taxon>Oscillatoriophycideae</taxon>
        <taxon>Chroococcales</taxon>
        <taxon>Aphanothecaceae</taxon>
        <taxon>Gloeothece</taxon>
        <taxon>Gloeothece citriformis</taxon>
    </lineage>
</organism>
<dbReference type="InterPro" id="IPR003594">
    <property type="entry name" value="HATPase_dom"/>
</dbReference>
<accession>B7KDV3</accession>
<dbReference type="SUPFAM" id="SSF47384">
    <property type="entry name" value="Homodimeric domain of signal transducing histidine kinase"/>
    <property type="match status" value="1"/>
</dbReference>
<evidence type="ECO:0000256" key="4">
    <source>
        <dbReference type="ARBA" id="ARBA00012438"/>
    </source>
</evidence>
<feature type="transmembrane region" description="Helical" evidence="10">
    <location>
        <begin position="12"/>
        <end position="35"/>
    </location>
</feature>
<comment type="catalytic activity">
    <reaction evidence="1">
        <text>ATP + protein L-histidine = ADP + protein N-phospho-L-histidine.</text>
        <dbReference type="EC" id="2.7.13.3"/>
    </reaction>
</comment>
<dbReference type="PROSITE" id="PS50885">
    <property type="entry name" value="HAMP"/>
    <property type="match status" value="1"/>
</dbReference>
<dbReference type="CDD" id="cd06225">
    <property type="entry name" value="HAMP"/>
    <property type="match status" value="1"/>
</dbReference>
<dbReference type="PRINTS" id="PR00344">
    <property type="entry name" value="BCTRLSENSOR"/>
</dbReference>
<reference evidence="14" key="1">
    <citation type="journal article" date="2011" name="MBio">
        <title>Novel metabolic attributes of the genus Cyanothece, comprising a group of unicellular nitrogen-fixing Cyanobacteria.</title>
        <authorList>
            <person name="Bandyopadhyay A."/>
            <person name="Elvitigala T."/>
            <person name="Welsh E."/>
            <person name="Stockel J."/>
            <person name="Liberton M."/>
            <person name="Min H."/>
            <person name="Sherman L.A."/>
            <person name="Pakrasi H.B."/>
        </authorList>
    </citation>
    <scope>NUCLEOTIDE SEQUENCE [LARGE SCALE GENOMIC DNA]</scope>
    <source>
        <strain evidence="14">PCC 7424</strain>
    </source>
</reference>
<dbReference type="InterPro" id="IPR004358">
    <property type="entry name" value="Sig_transdc_His_kin-like_C"/>
</dbReference>
<evidence type="ECO:0000256" key="5">
    <source>
        <dbReference type="ARBA" id="ARBA00022553"/>
    </source>
</evidence>
<keyword evidence="7 13" id="KW-0418">Kinase</keyword>
<dbReference type="Gene3D" id="3.30.565.10">
    <property type="entry name" value="Histidine kinase-like ATPase, C-terminal domain"/>
    <property type="match status" value="1"/>
</dbReference>
<dbReference type="CDD" id="cd16922">
    <property type="entry name" value="HATPase_EvgS-ArcB-TorS-like"/>
    <property type="match status" value="1"/>
</dbReference>
<sequence length="633" mass="69828">MKKSSRKKGSLATRLTIAMTTLVITTITSVTLLSLKRQQETFRAELQQQAEILLNTLVVTTGNPLYFLDVSSLREFMKQLGEANVLVSGHIYDDDGRLIADAYRPNILAYEITPDPFGQKLLNSPQIKFIWYKDRLIAGRAVLLGNQTVGAVSVGLSTKPLHAKINAVRNQGIAAATTAALCGTVLSLLLSRSITEPLQQMTRATKQLAAGDLSQTITITSNDELEVLAESFNSMTSRLRELIARIQDRAEQLHQSESKNRALLDAIPDLILVFNQEGILLDCKCQTNENTPLSLPFKSIIGKKIDEVFAHDSAELLFFHIKEALTCKTLQVCEYEQFIGDEKLYYETRIVVSGEGEVLAIIRDITKNKLAQAEWQQAKEAAEAANQAKTAFLASMSHELRTPLNGILGLSQLLLEDAQEAGYLDFIEDLQQINQSGLHLLGLIEDILDISKIEAGKMILYPETFDVSLLITEVVNTIQPLIKKNGNSLQIKFSNPLGPMVADRKRVKQILINLLSNAAKFTEQGKILLTVNRQVFNETPQPSINSPSTWLVFSVIDTGIGMTQEQISKIFQPFVQADSSTTKKYGGTGLGLSICQRFCEMMGGYITVESQVNVGSAFTVGLPANLNTKVVTY</sequence>
<dbReference type="Gene3D" id="6.10.340.10">
    <property type="match status" value="1"/>
</dbReference>
<evidence type="ECO:0000259" key="11">
    <source>
        <dbReference type="PROSITE" id="PS50109"/>
    </source>
</evidence>
<dbReference type="PANTHER" id="PTHR43047">
    <property type="entry name" value="TWO-COMPONENT HISTIDINE PROTEIN KINASE"/>
    <property type="match status" value="1"/>
</dbReference>
<dbReference type="Gene3D" id="3.30.450.20">
    <property type="entry name" value="PAS domain"/>
    <property type="match status" value="1"/>
</dbReference>
<dbReference type="STRING" id="65393.PCC7424_1975"/>
<dbReference type="GO" id="GO:0005886">
    <property type="term" value="C:plasma membrane"/>
    <property type="evidence" value="ECO:0007669"/>
    <property type="project" value="TreeGrafter"/>
</dbReference>
<evidence type="ECO:0000256" key="6">
    <source>
        <dbReference type="ARBA" id="ARBA00022679"/>
    </source>
</evidence>
<evidence type="ECO:0000256" key="10">
    <source>
        <dbReference type="SAM" id="Phobius"/>
    </source>
</evidence>
<keyword evidence="10" id="KW-0472">Membrane</keyword>
<evidence type="ECO:0000313" key="13">
    <source>
        <dbReference type="EMBL" id="ACK70405.1"/>
    </source>
</evidence>
<dbReference type="PROSITE" id="PS50109">
    <property type="entry name" value="HIS_KIN"/>
    <property type="match status" value="1"/>
</dbReference>
<dbReference type="Pfam" id="PF02518">
    <property type="entry name" value="HATPase_c"/>
    <property type="match status" value="1"/>
</dbReference>
<dbReference type="SMART" id="SM00387">
    <property type="entry name" value="HATPase_c"/>
    <property type="match status" value="1"/>
</dbReference>
<dbReference type="SUPFAM" id="SSF55874">
    <property type="entry name" value="ATPase domain of HSP90 chaperone/DNA topoisomerase II/histidine kinase"/>
    <property type="match status" value="1"/>
</dbReference>
<dbReference type="RefSeq" id="WP_015954011.1">
    <property type="nucleotide sequence ID" value="NC_011729.1"/>
</dbReference>
<dbReference type="InterPro" id="IPR005467">
    <property type="entry name" value="His_kinase_dom"/>
</dbReference>
<dbReference type="InterPro" id="IPR035965">
    <property type="entry name" value="PAS-like_dom_sf"/>
</dbReference>
<dbReference type="KEGG" id="cyc:PCC7424_1975"/>
<dbReference type="GO" id="GO:0009927">
    <property type="term" value="F:histidine phosphotransfer kinase activity"/>
    <property type="evidence" value="ECO:0007669"/>
    <property type="project" value="TreeGrafter"/>
</dbReference>
<gene>
    <name evidence="13" type="ordered locus">PCC7424_1975</name>
</gene>
<dbReference type="CDD" id="cd00082">
    <property type="entry name" value="HisKA"/>
    <property type="match status" value="1"/>
</dbReference>
<dbReference type="EMBL" id="CP001291">
    <property type="protein sequence ID" value="ACK70405.1"/>
    <property type="molecule type" value="Genomic_DNA"/>
</dbReference>
<dbReference type="InterPro" id="IPR003660">
    <property type="entry name" value="HAMP_dom"/>
</dbReference>
<evidence type="ECO:0000313" key="14">
    <source>
        <dbReference type="Proteomes" id="UP000002384"/>
    </source>
</evidence>
<dbReference type="InterPro" id="IPR003661">
    <property type="entry name" value="HisK_dim/P_dom"/>
</dbReference>
<feature type="domain" description="HAMP" evidence="12">
    <location>
        <begin position="192"/>
        <end position="244"/>
    </location>
</feature>
<dbReference type="Pfam" id="PF00512">
    <property type="entry name" value="HisKA"/>
    <property type="match status" value="1"/>
</dbReference>
<dbReference type="InterPro" id="IPR036890">
    <property type="entry name" value="HATPase_C_sf"/>
</dbReference>
<dbReference type="EC" id="2.7.13.3" evidence="4"/>
<keyword evidence="10" id="KW-0812">Transmembrane</keyword>
<dbReference type="FunFam" id="3.30.565.10:FF:000010">
    <property type="entry name" value="Sensor histidine kinase RcsC"/>
    <property type="match status" value="1"/>
</dbReference>
<protein>
    <recommendedName>
        <fullName evidence="9">Circadian input-output histidine kinase CikA</fullName>
        <ecNumber evidence="4">2.7.13.3</ecNumber>
    </recommendedName>
</protein>
<dbReference type="SMART" id="SM00388">
    <property type="entry name" value="HisKA"/>
    <property type="match status" value="1"/>
</dbReference>
<evidence type="ECO:0000256" key="3">
    <source>
        <dbReference type="ARBA" id="ARBA00006402"/>
    </source>
</evidence>
<dbReference type="AlphaFoldDB" id="B7KDV3"/>
<keyword evidence="8" id="KW-0902">Two-component regulatory system</keyword>
<dbReference type="SUPFAM" id="SSF55785">
    <property type="entry name" value="PYP-like sensor domain (PAS domain)"/>
    <property type="match status" value="1"/>
</dbReference>
<evidence type="ECO:0000256" key="8">
    <source>
        <dbReference type="ARBA" id="ARBA00023012"/>
    </source>
</evidence>
<dbReference type="InterPro" id="IPR036097">
    <property type="entry name" value="HisK_dim/P_sf"/>
</dbReference>
<keyword evidence="10" id="KW-1133">Transmembrane helix</keyword>
<dbReference type="GO" id="GO:0000155">
    <property type="term" value="F:phosphorelay sensor kinase activity"/>
    <property type="evidence" value="ECO:0007669"/>
    <property type="project" value="InterPro"/>
</dbReference>
<dbReference type="SUPFAM" id="SSF158472">
    <property type="entry name" value="HAMP domain-like"/>
    <property type="match status" value="1"/>
</dbReference>
<evidence type="ECO:0000259" key="12">
    <source>
        <dbReference type="PROSITE" id="PS50885"/>
    </source>
</evidence>
<proteinExistence type="inferred from homology"/>
<comment type="subcellular location">
    <subcellularLocation>
        <location evidence="2">Membrane</location>
    </subcellularLocation>
</comment>
<keyword evidence="5" id="KW-0597">Phosphoprotein</keyword>
<evidence type="ECO:0000256" key="1">
    <source>
        <dbReference type="ARBA" id="ARBA00000085"/>
    </source>
</evidence>
<feature type="domain" description="Histidine kinase" evidence="11">
    <location>
        <begin position="395"/>
        <end position="626"/>
    </location>
</feature>
<dbReference type="eggNOG" id="COG5002">
    <property type="taxonomic scope" value="Bacteria"/>
</dbReference>